<feature type="compositionally biased region" description="Basic residues" evidence="1">
    <location>
        <begin position="70"/>
        <end position="79"/>
    </location>
</feature>
<feature type="compositionally biased region" description="Polar residues" evidence="1">
    <location>
        <begin position="56"/>
        <end position="69"/>
    </location>
</feature>
<reference evidence="2" key="3">
    <citation type="submission" date="2015-04" db="UniProtKB">
        <authorList>
            <consortium name="EnsemblPlants"/>
        </authorList>
    </citation>
    <scope>IDENTIFICATION</scope>
</reference>
<dbReference type="HOGENOM" id="CLU_056635_0_0_1"/>
<organism evidence="2 3">
    <name type="scientific">Leersia perrieri</name>
    <dbReference type="NCBI Taxonomy" id="77586"/>
    <lineage>
        <taxon>Eukaryota</taxon>
        <taxon>Viridiplantae</taxon>
        <taxon>Streptophyta</taxon>
        <taxon>Embryophyta</taxon>
        <taxon>Tracheophyta</taxon>
        <taxon>Spermatophyta</taxon>
        <taxon>Magnoliopsida</taxon>
        <taxon>Liliopsida</taxon>
        <taxon>Poales</taxon>
        <taxon>Poaceae</taxon>
        <taxon>BOP clade</taxon>
        <taxon>Oryzoideae</taxon>
        <taxon>Oryzeae</taxon>
        <taxon>Oryzinae</taxon>
        <taxon>Leersia</taxon>
    </lineage>
</organism>
<name>A0A0D9XHN7_9ORYZ</name>
<dbReference type="EnsemblPlants" id="LPERR10G01440.1">
    <property type="protein sequence ID" value="LPERR10G01440.1"/>
    <property type="gene ID" value="LPERR10G01440"/>
</dbReference>
<dbReference type="eggNOG" id="KOG4585">
    <property type="taxonomic scope" value="Eukaryota"/>
</dbReference>
<evidence type="ECO:0000313" key="3">
    <source>
        <dbReference type="Proteomes" id="UP000032180"/>
    </source>
</evidence>
<dbReference type="PANTHER" id="PTHR47906:SF7">
    <property type="entry name" value="OS05G0203500 PROTEIN"/>
    <property type="match status" value="1"/>
</dbReference>
<evidence type="ECO:0000256" key="1">
    <source>
        <dbReference type="SAM" id="MobiDB-lite"/>
    </source>
</evidence>
<keyword evidence="3" id="KW-1185">Reference proteome</keyword>
<dbReference type="AlphaFoldDB" id="A0A0D9XHN7"/>
<protein>
    <submittedName>
        <fullName evidence="2">Uncharacterized protein</fullName>
    </submittedName>
</protein>
<sequence length="195" mass="21656">MQDPSSAADFDDEEDEKFDIFTDMSTYAETKDPHGEDSDKLSDSDDCKEVAALTAGASQVSSSNTSNLKPNKKSFKRCGKPMTLPQSRNDKGKIKAKLTPTLHGDDDVDALISSTLVGIKDNLAKLVQIAAPQDPNAPLWEMLKKIALEPDDKMRVGLHLCKPEFETHRSFLVSMGQEYLERWIYKFLSGDDPCL</sequence>
<dbReference type="PANTHER" id="PTHR47906">
    <property type="entry name" value="OSJNBB0050O03.9 PROTEIN-RELATED"/>
    <property type="match status" value="1"/>
</dbReference>
<feature type="compositionally biased region" description="Basic and acidic residues" evidence="1">
    <location>
        <begin position="29"/>
        <end position="49"/>
    </location>
</feature>
<dbReference type="Gramene" id="LPERR10G01440.1">
    <property type="protein sequence ID" value="LPERR10G01440.1"/>
    <property type="gene ID" value="LPERR10G01440"/>
</dbReference>
<evidence type="ECO:0000313" key="2">
    <source>
        <dbReference type="EnsemblPlants" id="LPERR10G01440.1"/>
    </source>
</evidence>
<reference evidence="3" key="2">
    <citation type="submission" date="2013-12" db="EMBL/GenBank/DDBJ databases">
        <authorList>
            <person name="Yu Y."/>
            <person name="Lee S."/>
            <person name="de Baynast K."/>
            <person name="Wissotski M."/>
            <person name="Liu L."/>
            <person name="Talag J."/>
            <person name="Goicoechea J."/>
            <person name="Angelova A."/>
            <person name="Jetty R."/>
            <person name="Kudrna D."/>
            <person name="Golser W."/>
            <person name="Rivera L."/>
            <person name="Zhang J."/>
            <person name="Wing R."/>
        </authorList>
    </citation>
    <scope>NUCLEOTIDE SEQUENCE</scope>
</reference>
<feature type="region of interest" description="Disordered" evidence="1">
    <location>
        <begin position="1"/>
        <end position="94"/>
    </location>
</feature>
<reference evidence="2 3" key="1">
    <citation type="submission" date="2012-08" db="EMBL/GenBank/DDBJ databases">
        <title>Oryza genome evolution.</title>
        <authorList>
            <person name="Wing R.A."/>
        </authorList>
    </citation>
    <scope>NUCLEOTIDE SEQUENCE</scope>
</reference>
<dbReference type="STRING" id="77586.A0A0D9XHN7"/>
<accession>A0A0D9XHN7</accession>
<proteinExistence type="predicted"/>
<dbReference type="Proteomes" id="UP000032180">
    <property type="component" value="Chromosome 10"/>
</dbReference>